<evidence type="ECO:0000313" key="5">
    <source>
        <dbReference type="Proteomes" id="UP000298061"/>
    </source>
</evidence>
<dbReference type="PROSITE" id="PS50082">
    <property type="entry name" value="WD_REPEATS_2"/>
    <property type="match status" value="6"/>
</dbReference>
<dbReference type="InterPro" id="IPR001680">
    <property type="entry name" value="WD40_rpt"/>
</dbReference>
<name>A0A4Z0A4D4_9AGAM</name>
<dbReference type="PANTHER" id="PTHR19848">
    <property type="entry name" value="WD40 REPEAT PROTEIN"/>
    <property type="match status" value="1"/>
</dbReference>
<feature type="repeat" description="WD" evidence="3">
    <location>
        <begin position="319"/>
        <end position="355"/>
    </location>
</feature>
<feature type="repeat" description="WD" evidence="3">
    <location>
        <begin position="182"/>
        <end position="216"/>
    </location>
</feature>
<gene>
    <name evidence="4" type="ORF">EWM64_g2728</name>
</gene>
<keyword evidence="2" id="KW-0677">Repeat</keyword>
<dbReference type="SMART" id="SM00320">
    <property type="entry name" value="WD40"/>
    <property type="match status" value="7"/>
</dbReference>
<keyword evidence="5" id="KW-1185">Reference proteome</keyword>
<dbReference type="InterPro" id="IPR020472">
    <property type="entry name" value="WD40_PAC1"/>
</dbReference>
<feature type="repeat" description="WD" evidence="3">
    <location>
        <begin position="275"/>
        <end position="318"/>
    </location>
</feature>
<organism evidence="4 5">
    <name type="scientific">Hericium alpestre</name>
    <dbReference type="NCBI Taxonomy" id="135208"/>
    <lineage>
        <taxon>Eukaryota</taxon>
        <taxon>Fungi</taxon>
        <taxon>Dikarya</taxon>
        <taxon>Basidiomycota</taxon>
        <taxon>Agaricomycotina</taxon>
        <taxon>Agaricomycetes</taxon>
        <taxon>Russulales</taxon>
        <taxon>Hericiaceae</taxon>
        <taxon>Hericium</taxon>
    </lineage>
</organism>
<dbReference type="InterPro" id="IPR015943">
    <property type="entry name" value="WD40/YVTN_repeat-like_dom_sf"/>
</dbReference>
<dbReference type="PROSITE" id="PS00678">
    <property type="entry name" value="WD_REPEATS_1"/>
    <property type="match status" value="3"/>
</dbReference>
<dbReference type="InterPro" id="IPR036322">
    <property type="entry name" value="WD40_repeat_dom_sf"/>
</dbReference>
<dbReference type="CDD" id="cd00200">
    <property type="entry name" value="WD40"/>
    <property type="match status" value="1"/>
</dbReference>
<dbReference type="STRING" id="135208.A0A4Z0A4D4"/>
<dbReference type="PROSITE" id="PS50294">
    <property type="entry name" value="WD_REPEATS_REGION"/>
    <property type="match status" value="6"/>
</dbReference>
<protein>
    <submittedName>
        <fullName evidence="4">Uncharacterized protein</fullName>
    </submittedName>
</protein>
<evidence type="ECO:0000256" key="3">
    <source>
        <dbReference type="PROSITE-ProRule" id="PRU00221"/>
    </source>
</evidence>
<dbReference type="AlphaFoldDB" id="A0A4Z0A4D4"/>
<sequence length="355" mass="38386">MSDILDPSTVSPEFVKEGADWLAVFNPNVPRVMDVKLLSKFVHDKVVCSAKLSPDGRTLAVGLDGGVRLYDVATEQRVALVSENAAGETGRNYVRSVAWSPDGRLLASGSEDKLVRVWSFANRELVHTFSGHQREVYALDFTLDSNTLISASGDRTLRLWDVSPSAPSEQTGKRVLAVEDDRNNPNTAITTVAASPDGKHVASGALDGTVRVWDISADEGKGKAVVRWQAHEQGVYSLRFVLQGKGLVTGSLDQTLKRWELGFMSGAENSCVKTLVGHKDCVLGVATLQEGQVLRAASASRDGTIRLWDLKTGQTLFLVQGHRSTVTSVDLNSDSSLLVSGSGDGEARIWKYSIF</sequence>
<feature type="repeat" description="WD" evidence="3">
    <location>
        <begin position="228"/>
        <end position="261"/>
    </location>
</feature>
<evidence type="ECO:0000256" key="1">
    <source>
        <dbReference type="ARBA" id="ARBA00022574"/>
    </source>
</evidence>
<dbReference type="Gene3D" id="2.130.10.10">
    <property type="entry name" value="YVTN repeat-like/Quinoprotein amine dehydrogenase"/>
    <property type="match status" value="1"/>
</dbReference>
<dbReference type="Pfam" id="PF00400">
    <property type="entry name" value="WD40"/>
    <property type="match status" value="7"/>
</dbReference>
<evidence type="ECO:0000256" key="2">
    <source>
        <dbReference type="ARBA" id="ARBA00022737"/>
    </source>
</evidence>
<dbReference type="PRINTS" id="PR00320">
    <property type="entry name" value="GPROTEINBRPT"/>
</dbReference>
<proteinExistence type="predicted"/>
<evidence type="ECO:0000313" key="4">
    <source>
        <dbReference type="EMBL" id="TFY81284.1"/>
    </source>
</evidence>
<dbReference type="EMBL" id="SFCI01000229">
    <property type="protein sequence ID" value="TFY81284.1"/>
    <property type="molecule type" value="Genomic_DNA"/>
</dbReference>
<keyword evidence="1 3" id="KW-0853">WD repeat</keyword>
<feature type="repeat" description="WD" evidence="3">
    <location>
        <begin position="94"/>
        <end position="128"/>
    </location>
</feature>
<comment type="caution">
    <text evidence="4">The sequence shown here is derived from an EMBL/GenBank/DDBJ whole genome shotgun (WGS) entry which is preliminary data.</text>
</comment>
<dbReference type="PANTHER" id="PTHR19848:SF8">
    <property type="entry name" value="F-BOX AND WD REPEAT DOMAIN CONTAINING 7"/>
    <property type="match status" value="1"/>
</dbReference>
<feature type="repeat" description="WD" evidence="3">
    <location>
        <begin position="129"/>
        <end position="170"/>
    </location>
</feature>
<dbReference type="Proteomes" id="UP000298061">
    <property type="component" value="Unassembled WGS sequence"/>
</dbReference>
<dbReference type="InterPro" id="IPR019775">
    <property type="entry name" value="WD40_repeat_CS"/>
</dbReference>
<dbReference type="SUPFAM" id="SSF50978">
    <property type="entry name" value="WD40 repeat-like"/>
    <property type="match status" value="1"/>
</dbReference>
<accession>A0A4Z0A4D4</accession>
<dbReference type="OrthoDB" id="17410at2759"/>
<reference evidence="4 5" key="1">
    <citation type="submission" date="2019-02" db="EMBL/GenBank/DDBJ databases">
        <title>Genome sequencing of the rare red list fungi Hericium alpestre (H. flagellum).</title>
        <authorList>
            <person name="Buettner E."/>
            <person name="Kellner H."/>
        </authorList>
    </citation>
    <scope>NUCLEOTIDE SEQUENCE [LARGE SCALE GENOMIC DNA]</scope>
    <source>
        <strain evidence="4 5">DSM 108284</strain>
    </source>
</reference>